<dbReference type="OrthoDB" id="7729168at2759"/>
<accession>A0A200QSC3</accession>
<dbReference type="OMA" id="MMIAMAS"/>
<organism evidence="10 11">
    <name type="scientific">Macleaya cordata</name>
    <name type="common">Five-seeded plume-poppy</name>
    <name type="synonym">Bocconia cordata</name>
    <dbReference type="NCBI Taxonomy" id="56857"/>
    <lineage>
        <taxon>Eukaryota</taxon>
        <taxon>Viridiplantae</taxon>
        <taxon>Streptophyta</taxon>
        <taxon>Embryophyta</taxon>
        <taxon>Tracheophyta</taxon>
        <taxon>Spermatophyta</taxon>
        <taxon>Magnoliopsida</taxon>
        <taxon>Ranunculales</taxon>
        <taxon>Papaveraceae</taxon>
        <taxon>Papaveroideae</taxon>
        <taxon>Macleaya</taxon>
    </lineage>
</organism>
<comment type="caution">
    <text evidence="10">The sequence shown here is derived from an EMBL/GenBank/DDBJ whole genome shotgun (WGS) entry which is preliminary data.</text>
</comment>
<evidence type="ECO:0000259" key="9">
    <source>
        <dbReference type="Pfam" id="PF13962"/>
    </source>
</evidence>
<evidence type="ECO:0000256" key="8">
    <source>
        <dbReference type="SAM" id="Phobius"/>
    </source>
</evidence>
<evidence type="ECO:0000256" key="4">
    <source>
        <dbReference type="ARBA" id="ARBA00022989"/>
    </source>
</evidence>
<evidence type="ECO:0000256" key="5">
    <source>
        <dbReference type="ARBA" id="ARBA00023043"/>
    </source>
</evidence>
<feature type="region of interest" description="Disordered" evidence="7">
    <location>
        <begin position="63"/>
        <end position="101"/>
    </location>
</feature>
<feature type="compositionally biased region" description="Basic residues" evidence="7">
    <location>
        <begin position="81"/>
        <end position="92"/>
    </location>
</feature>
<dbReference type="EMBL" id="MVGT01001150">
    <property type="protein sequence ID" value="OVA13349.1"/>
    <property type="molecule type" value="Genomic_DNA"/>
</dbReference>
<keyword evidence="4 8" id="KW-1133">Transmembrane helix</keyword>
<name>A0A200QSC3_MACCD</name>
<evidence type="ECO:0000256" key="6">
    <source>
        <dbReference type="ARBA" id="ARBA00023136"/>
    </source>
</evidence>
<comment type="subcellular location">
    <subcellularLocation>
        <location evidence="1">Membrane</location>
        <topology evidence="1">Multi-pass membrane protein</topology>
    </subcellularLocation>
</comment>
<dbReference type="Pfam" id="PF13962">
    <property type="entry name" value="PGG"/>
    <property type="match status" value="1"/>
</dbReference>
<feature type="compositionally biased region" description="Polar residues" evidence="7">
    <location>
        <begin position="71"/>
        <end position="80"/>
    </location>
</feature>
<evidence type="ECO:0000256" key="7">
    <source>
        <dbReference type="SAM" id="MobiDB-lite"/>
    </source>
</evidence>
<feature type="transmembrane region" description="Helical" evidence="8">
    <location>
        <begin position="213"/>
        <end position="234"/>
    </location>
</feature>
<protein>
    <submittedName>
        <fullName evidence="10">PGG domain</fullName>
    </submittedName>
</protein>
<feature type="transmembrane region" description="Helical" evidence="8">
    <location>
        <begin position="246"/>
        <end position="264"/>
    </location>
</feature>
<dbReference type="InParanoid" id="A0A200QSC3"/>
<feature type="transmembrane region" description="Helical" evidence="8">
    <location>
        <begin position="179"/>
        <end position="201"/>
    </location>
</feature>
<feature type="domain" description="PGG" evidence="9">
    <location>
        <begin position="102"/>
        <end position="232"/>
    </location>
</feature>
<evidence type="ECO:0000256" key="3">
    <source>
        <dbReference type="ARBA" id="ARBA00022737"/>
    </source>
</evidence>
<dbReference type="Proteomes" id="UP000195402">
    <property type="component" value="Unassembled WGS sequence"/>
</dbReference>
<dbReference type="AlphaFoldDB" id="A0A200QSC3"/>
<keyword evidence="5" id="KW-0040">ANK repeat</keyword>
<evidence type="ECO:0000313" key="10">
    <source>
        <dbReference type="EMBL" id="OVA13349.1"/>
    </source>
</evidence>
<gene>
    <name evidence="10" type="ORF">BVC80_285g76</name>
</gene>
<keyword evidence="6 8" id="KW-0472">Membrane</keyword>
<sequence length="308" mass="35348">MVQIIKFLLDNNKVEVNALNANGGTALDVLLQCPAQSGDLLIGEMLRSAGALRATNILIPSSSSHYHSSSTNNYQIGRSSQKTRLKKTKKKIKGGDEEGDDELRRDANTLMVVAVLIATMTFEAGRNPPVVDCAKPNAAANCTTTIAYLNGIRSYNFSDVKHINGSQILRFMDSPEFQYYGFQFADMIGFLSSLSIIVLIISGFPFKQRYLKWILMVVMMIAISSVALLFSFWIRANYPKNNVIKNFPAFWLVLIFLLGFWHVVRFVFWFLWQIVRSIFWFLWQLVRPVIWFYKKFVRIFGKRERARR</sequence>
<dbReference type="STRING" id="56857.A0A200QSC3"/>
<proteinExistence type="predicted"/>
<reference evidence="10 11" key="1">
    <citation type="journal article" date="2017" name="Mol. Plant">
        <title>The Genome of Medicinal Plant Macleaya cordata Provides New Insights into Benzylisoquinoline Alkaloids Metabolism.</title>
        <authorList>
            <person name="Liu X."/>
            <person name="Liu Y."/>
            <person name="Huang P."/>
            <person name="Ma Y."/>
            <person name="Qing Z."/>
            <person name="Tang Q."/>
            <person name="Cao H."/>
            <person name="Cheng P."/>
            <person name="Zheng Y."/>
            <person name="Yuan Z."/>
            <person name="Zhou Y."/>
            <person name="Liu J."/>
            <person name="Tang Z."/>
            <person name="Zhuo Y."/>
            <person name="Zhang Y."/>
            <person name="Yu L."/>
            <person name="Huang J."/>
            <person name="Yang P."/>
            <person name="Peng Q."/>
            <person name="Zhang J."/>
            <person name="Jiang W."/>
            <person name="Zhang Z."/>
            <person name="Lin K."/>
            <person name="Ro D.K."/>
            <person name="Chen X."/>
            <person name="Xiong X."/>
            <person name="Shang Y."/>
            <person name="Huang S."/>
            <person name="Zeng J."/>
        </authorList>
    </citation>
    <scope>NUCLEOTIDE SEQUENCE [LARGE SCALE GENOMIC DNA]</scope>
    <source>
        <strain evidence="11">cv. BLH2017</strain>
        <tissue evidence="10">Root</tissue>
    </source>
</reference>
<evidence type="ECO:0000256" key="2">
    <source>
        <dbReference type="ARBA" id="ARBA00022692"/>
    </source>
</evidence>
<dbReference type="InterPro" id="IPR026961">
    <property type="entry name" value="PGG_dom"/>
</dbReference>
<dbReference type="PANTHER" id="PTHR24186">
    <property type="entry name" value="PROTEIN PHOSPHATASE 1 REGULATORY SUBUNIT"/>
    <property type="match status" value="1"/>
</dbReference>
<keyword evidence="11" id="KW-1185">Reference proteome</keyword>
<evidence type="ECO:0000256" key="1">
    <source>
        <dbReference type="ARBA" id="ARBA00004141"/>
    </source>
</evidence>
<dbReference type="PANTHER" id="PTHR24186:SF38">
    <property type="entry name" value="ANKYRIN REPEAT FAMILY PROTEIN"/>
    <property type="match status" value="1"/>
</dbReference>
<dbReference type="GO" id="GO:0005886">
    <property type="term" value="C:plasma membrane"/>
    <property type="evidence" value="ECO:0007669"/>
    <property type="project" value="TreeGrafter"/>
</dbReference>
<keyword evidence="2 8" id="KW-0812">Transmembrane</keyword>
<evidence type="ECO:0000313" key="11">
    <source>
        <dbReference type="Proteomes" id="UP000195402"/>
    </source>
</evidence>
<keyword evidence="3" id="KW-0677">Repeat</keyword>